<sequence length="97" mass="10803">MSPLYLVNSSLETDQIPSLLKISTVILILEVSGSNKANDLRSINMLVVIEKLTEKIVYNQLSEFITDNNILTSNESSFRKAHSCDTVVQNVVTTGFR</sequence>
<evidence type="ECO:0000313" key="2">
    <source>
        <dbReference type="Proteomes" id="UP001162156"/>
    </source>
</evidence>
<dbReference type="AlphaFoldDB" id="A0AAV8ZP11"/>
<reference evidence="1" key="1">
    <citation type="journal article" date="2023" name="Insect Mol. Biol.">
        <title>Genome sequencing provides insights into the evolution of gene families encoding plant cell wall-degrading enzymes in longhorned beetles.</title>
        <authorList>
            <person name="Shin N.R."/>
            <person name="Okamura Y."/>
            <person name="Kirsch R."/>
            <person name="Pauchet Y."/>
        </authorList>
    </citation>
    <scope>NUCLEOTIDE SEQUENCE</scope>
    <source>
        <strain evidence="1">RBIC_L_NR</strain>
    </source>
</reference>
<dbReference type="Proteomes" id="UP001162156">
    <property type="component" value="Unassembled WGS sequence"/>
</dbReference>
<dbReference type="EMBL" id="JANEYF010001086">
    <property type="protein sequence ID" value="KAJ8966081.1"/>
    <property type="molecule type" value="Genomic_DNA"/>
</dbReference>
<accession>A0AAV8ZP11</accession>
<evidence type="ECO:0008006" key="3">
    <source>
        <dbReference type="Google" id="ProtNLM"/>
    </source>
</evidence>
<organism evidence="1 2">
    <name type="scientific">Rhamnusium bicolor</name>
    <dbReference type="NCBI Taxonomy" id="1586634"/>
    <lineage>
        <taxon>Eukaryota</taxon>
        <taxon>Metazoa</taxon>
        <taxon>Ecdysozoa</taxon>
        <taxon>Arthropoda</taxon>
        <taxon>Hexapoda</taxon>
        <taxon>Insecta</taxon>
        <taxon>Pterygota</taxon>
        <taxon>Neoptera</taxon>
        <taxon>Endopterygota</taxon>
        <taxon>Coleoptera</taxon>
        <taxon>Polyphaga</taxon>
        <taxon>Cucujiformia</taxon>
        <taxon>Chrysomeloidea</taxon>
        <taxon>Cerambycidae</taxon>
        <taxon>Lepturinae</taxon>
        <taxon>Rhagiini</taxon>
        <taxon>Rhamnusium</taxon>
    </lineage>
</organism>
<comment type="caution">
    <text evidence="1">The sequence shown here is derived from an EMBL/GenBank/DDBJ whole genome shotgun (WGS) entry which is preliminary data.</text>
</comment>
<name>A0AAV8ZP11_9CUCU</name>
<proteinExistence type="predicted"/>
<gene>
    <name evidence="1" type="ORF">NQ314_003750</name>
</gene>
<keyword evidence="2" id="KW-1185">Reference proteome</keyword>
<protein>
    <recommendedName>
        <fullName evidence="3">Reverse transcriptase domain-containing protein</fullName>
    </recommendedName>
</protein>
<evidence type="ECO:0000313" key="1">
    <source>
        <dbReference type="EMBL" id="KAJ8966081.1"/>
    </source>
</evidence>